<dbReference type="Pfam" id="PF06974">
    <property type="entry name" value="WS_DGAT_C"/>
    <property type="match status" value="1"/>
</dbReference>
<name>A0A226DVS7_FOLCA</name>
<comment type="catalytic activity">
    <reaction evidence="7">
        <text>an acyl-CoA + a 1,2-diacyl-sn-glycerol = a triacyl-sn-glycerol + CoA</text>
        <dbReference type="Rhea" id="RHEA:10868"/>
        <dbReference type="ChEBI" id="CHEBI:17815"/>
        <dbReference type="ChEBI" id="CHEBI:57287"/>
        <dbReference type="ChEBI" id="CHEBI:58342"/>
        <dbReference type="ChEBI" id="CHEBI:64615"/>
        <dbReference type="EC" id="2.3.1.20"/>
    </reaction>
</comment>
<dbReference type="Proteomes" id="UP000198287">
    <property type="component" value="Unassembled WGS sequence"/>
</dbReference>
<dbReference type="InterPro" id="IPR009721">
    <property type="entry name" value="O-acyltransferase_WSD1_C"/>
</dbReference>
<dbReference type="UniPathway" id="UPA00282"/>
<comment type="caution">
    <text evidence="11">The sequence shown here is derived from an EMBL/GenBank/DDBJ whole genome shotgun (WGS) entry which is preliminary data.</text>
</comment>
<reference evidence="11 12" key="1">
    <citation type="submission" date="2015-12" db="EMBL/GenBank/DDBJ databases">
        <title>The genome of Folsomia candida.</title>
        <authorList>
            <person name="Faddeeva A."/>
            <person name="Derks M.F."/>
            <person name="Anvar Y."/>
            <person name="Smit S."/>
            <person name="Van Straalen N."/>
            <person name="Roelofs D."/>
        </authorList>
    </citation>
    <scope>NUCLEOTIDE SEQUENCE [LARGE SCALE GENOMIC DNA]</scope>
    <source>
        <strain evidence="11 12">VU population</strain>
        <tissue evidence="11">Whole body</tissue>
    </source>
</reference>
<proteinExistence type="inferred from homology"/>
<dbReference type="PANTHER" id="PTHR31650:SF1">
    <property type="entry name" value="WAX ESTER SYNTHASE_DIACYLGLYCEROL ACYLTRANSFERASE 4-RELATED"/>
    <property type="match status" value="1"/>
</dbReference>
<dbReference type="EMBL" id="LNIX01000010">
    <property type="protein sequence ID" value="OXA49190.1"/>
    <property type="molecule type" value="Genomic_DNA"/>
</dbReference>
<keyword evidence="12" id="KW-1185">Reference proteome</keyword>
<protein>
    <submittedName>
        <fullName evidence="11">O-acyltransferase WSD</fullName>
    </submittedName>
</protein>
<feature type="domain" description="O-acyltransferase WSD1-like N-terminal" evidence="9">
    <location>
        <begin position="85"/>
        <end position="206"/>
    </location>
</feature>
<feature type="transmembrane region" description="Helical" evidence="8">
    <location>
        <begin position="12"/>
        <end position="36"/>
    </location>
</feature>
<comment type="similarity">
    <text evidence="5">In the N-terminal section; belongs to the long-chain O-acyltransferase family.</text>
</comment>
<dbReference type="GO" id="GO:0004144">
    <property type="term" value="F:diacylglycerol O-acyltransferase activity"/>
    <property type="evidence" value="ECO:0007669"/>
    <property type="project" value="UniProtKB-EC"/>
</dbReference>
<keyword evidence="8" id="KW-1133">Transmembrane helix</keyword>
<comment type="pathway">
    <text evidence="2">Lipid metabolism.</text>
</comment>
<evidence type="ECO:0000259" key="10">
    <source>
        <dbReference type="Pfam" id="PF06974"/>
    </source>
</evidence>
<gene>
    <name evidence="11" type="ORF">Fcan01_15490</name>
</gene>
<dbReference type="OrthoDB" id="619536at2759"/>
<evidence type="ECO:0000313" key="12">
    <source>
        <dbReference type="Proteomes" id="UP000198287"/>
    </source>
</evidence>
<evidence type="ECO:0000259" key="9">
    <source>
        <dbReference type="Pfam" id="PF03007"/>
    </source>
</evidence>
<keyword evidence="3 11" id="KW-0808">Transferase</keyword>
<evidence type="ECO:0000256" key="3">
    <source>
        <dbReference type="ARBA" id="ARBA00022679"/>
    </source>
</evidence>
<dbReference type="Pfam" id="PF03007">
    <property type="entry name" value="WS_DGAT_cat"/>
    <property type="match status" value="1"/>
</dbReference>
<dbReference type="GO" id="GO:0005886">
    <property type="term" value="C:plasma membrane"/>
    <property type="evidence" value="ECO:0007669"/>
    <property type="project" value="TreeGrafter"/>
</dbReference>
<keyword evidence="8" id="KW-0472">Membrane</keyword>
<evidence type="ECO:0000256" key="2">
    <source>
        <dbReference type="ARBA" id="ARBA00005189"/>
    </source>
</evidence>
<dbReference type="PANTHER" id="PTHR31650">
    <property type="entry name" value="O-ACYLTRANSFERASE (WSD1-LIKE) FAMILY PROTEIN"/>
    <property type="match status" value="1"/>
</dbReference>
<comment type="pathway">
    <text evidence="1">Glycerolipid metabolism; triacylglycerol biosynthesis.</text>
</comment>
<evidence type="ECO:0000256" key="8">
    <source>
        <dbReference type="SAM" id="Phobius"/>
    </source>
</evidence>
<dbReference type="GO" id="GO:0019432">
    <property type="term" value="P:triglyceride biosynthetic process"/>
    <property type="evidence" value="ECO:0007669"/>
    <property type="project" value="UniProtKB-UniPathway"/>
</dbReference>
<dbReference type="InterPro" id="IPR004255">
    <property type="entry name" value="O-acyltransferase_WSD1_N"/>
</dbReference>
<dbReference type="GO" id="GO:0047196">
    <property type="term" value="F:long-chain-alcohol O-fatty-acyltransferase activity"/>
    <property type="evidence" value="ECO:0007669"/>
    <property type="project" value="UniProtKB-EC"/>
</dbReference>
<comment type="catalytic activity">
    <reaction evidence="6">
        <text>a long chain fatty alcohol + a fatty acyl-CoA = a long-chain alcohol wax ester + CoA</text>
        <dbReference type="Rhea" id="RHEA:38443"/>
        <dbReference type="ChEBI" id="CHEBI:17135"/>
        <dbReference type="ChEBI" id="CHEBI:57287"/>
        <dbReference type="ChEBI" id="CHEBI:77636"/>
        <dbReference type="ChEBI" id="CHEBI:235323"/>
        <dbReference type="EC" id="2.3.1.75"/>
    </reaction>
</comment>
<evidence type="ECO:0000256" key="5">
    <source>
        <dbReference type="ARBA" id="ARBA00024360"/>
    </source>
</evidence>
<evidence type="ECO:0000256" key="6">
    <source>
        <dbReference type="ARBA" id="ARBA00047604"/>
    </source>
</evidence>
<dbReference type="InterPro" id="IPR045034">
    <property type="entry name" value="O-acyltransferase_WSD1-like"/>
</dbReference>
<evidence type="ECO:0000256" key="7">
    <source>
        <dbReference type="ARBA" id="ARBA00048109"/>
    </source>
</evidence>
<keyword evidence="4 11" id="KW-0012">Acyltransferase</keyword>
<evidence type="ECO:0000313" key="11">
    <source>
        <dbReference type="EMBL" id="OXA49190.1"/>
    </source>
</evidence>
<accession>A0A226DVS7</accession>
<sequence length="485" mass="54348">MSLNFKEIFSIVSSIFITFTILPVSLIFVIFPLAIYRKIVIWLSSWNKELSGPLSLNDCAWAWDDVYNRPLAGIVFVIYLKGTHSFSDLVARIEKASGKDPKFTCSLTRWMNVPFWKKCDNFNLHNHIKLNTESDPAILAEFINSQVTKSFLAGQPLWECISLPNYTPAEHGTKSAIIIRIHHSIGDGLSMLSIIRELCDPDPAMDANVAQVLKSIRKKFELTTWQKICYFFQLIFVTPSETVYYMMKGLNSQKIPPPDSNPQKFGVGVTNTTARFDINLLKNISKKTGFSVTAVIQAGLAGALRELIVSRGGDLERDVVASYILPRLNHPGTMANNVFCFPLQSPINLEDRFRRLAWISKQFDHVLHSALPIGLMASATCFCLLLASFGVDIGISNGGTYAHSNVNLNLSNPLKMFGHVMETFDLLPGIMAAGNSLFITTISYNGKLIIQLTTDKAAFTDDIDLQRFLHNFQDELNTMMELKMN</sequence>
<keyword evidence="8" id="KW-0812">Transmembrane</keyword>
<evidence type="ECO:0000256" key="4">
    <source>
        <dbReference type="ARBA" id="ARBA00023315"/>
    </source>
</evidence>
<organism evidence="11 12">
    <name type="scientific">Folsomia candida</name>
    <name type="common">Springtail</name>
    <dbReference type="NCBI Taxonomy" id="158441"/>
    <lineage>
        <taxon>Eukaryota</taxon>
        <taxon>Metazoa</taxon>
        <taxon>Ecdysozoa</taxon>
        <taxon>Arthropoda</taxon>
        <taxon>Hexapoda</taxon>
        <taxon>Collembola</taxon>
        <taxon>Entomobryomorpha</taxon>
        <taxon>Isotomoidea</taxon>
        <taxon>Isotomidae</taxon>
        <taxon>Proisotominae</taxon>
        <taxon>Folsomia</taxon>
    </lineage>
</organism>
<evidence type="ECO:0000256" key="1">
    <source>
        <dbReference type="ARBA" id="ARBA00004771"/>
    </source>
</evidence>
<feature type="domain" description="O-acyltransferase WSD1 C-terminal" evidence="10">
    <location>
        <begin position="346"/>
        <end position="479"/>
    </location>
</feature>
<dbReference type="AlphaFoldDB" id="A0A226DVS7"/>